<feature type="region of interest" description="Disordered" evidence="8">
    <location>
        <begin position="70"/>
        <end position="166"/>
    </location>
</feature>
<feature type="region of interest" description="Disordered" evidence="8">
    <location>
        <begin position="208"/>
        <end position="231"/>
    </location>
</feature>
<evidence type="ECO:0000256" key="5">
    <source>
        <dbReference type="ARBA" id="ARBA00023163"/>
    </source>
</evidence>
<dbReference type="GO" id="GO:0003677">
    <property type="term" value="F:DNA binding"/>
    <property type="evidence" value="ECO:0007669"/>
    <property type="project" value="UniProtKB-KW"/>
</dbReference>
<evidence type="ECO:0000256" key="2">
    <source>
        <dbReference type="ARBA" id="ARBA00007163"/>
    </source>
</evidence>
<feature type="compositionally biased region" description="Gly residues" evidence="8">
    <location>
        <begin position="208"/>
        <end position="223"/>
    </location>
</feature>
<dbReference type="InterPro" id="IPR046347">
    <property type="entry name" value="bZIP_sf"/>
</dbReference>
<proteinExistence type="inferred from homology"/>
<dbReference type="GeneID" id="103702425"/>
<evidence type="ECO:0000256" key="7">
    <source>
        <dbReference type="SAM" id="Coils"/>
    </source>
</evidence>
<evidence type="ECO:0000256" key="4">
    <source>
        <dbReference type="ARBA" id="ARBA00023125"/>
    </source>
</evidence>
<dbReference type="InterPro" id="IPR004827">
    <property type="entry name" value="bZIP"/>
</dbReference>
<evidence type="ECO:0000256" key="1">
    <source>
        <dbReference type="ARBA" id="ARBA00004123"/>
    </source>
</evidence>
<reference evidence="11" key="2">
    <citation type="submission" date="2025-08" db="UniProtKB">
        <authorList>
            <consortium name="RefSeq"/>
        </authorList>
    </citation>
    <scope>IDENTIFICATION</scope>
    <source>
        <tissue evidence="11">Young leaves</tissue>
    </source>
</reference>
<dbReference type="KEGG" id="pda:103702425"/>
<dbReference type="PROSITE" id="PS50217">
    <property type="entry name" value="BZIP"/>
    <property type="match status" value="1"/>
</dbReference>
<evidence type="ECO:0000256" key="3">
    <source>
        <dbReference type="ARBA" id="ARBA00023015"/>
    </source>
</evidence>
<evidence type="ECO:0000256" key="6">
    <source>
        <dbReference type="ARBA" id="ARBA00023242"/>
    </source>
</evidence>
<evidence type="ECO:0000313" key="10">
    <source>
        <dbReference type="Proteomes" id="UP000228380"/>
    </source>
</evidence>
<protein>
    <submittedName>
        <fullName evidence="11">BZIP transcription factor TGA10-like</fullName>
    </submittedName>
</protein>
<dbReference type="PANTHER" id="PTHR45693:SF13">
    <property type="entry name" value="TRANSCRIPTION FACTOR TGA10"/>
    <property type="match status" value="1"/>
</dbReference>
<dbReference type="GO" id="GO:0003700">
    <property type="term" value="F:DNA-binding transcription factor activity"/>
    <property type="evidence" value="ECO:0007669"/>
    <property type="project" value="InterPro"/>
</dbReference>
<feature type="compositionally biased region" description="Basic and acidic residues" evidence="8">
    <location>
        <begin position="141"/>
        <end position="150"/>
    </location>
</feature>
<comment type="similarity">
    <text evidence="2">Belongs to the bZIP family.</text>
</comment>
<keyword evidence="10" id="KW-1185">Reference proteome</keyword>
<keyword evidence="5" id="KW-0804">Transcription</keyword>
<dbReference type="FunFam" id="1.20.5.170:FF:000019">
    <property type="entry name" value="BZIP family transcription factor"/>
    <property type="match status" value="1"/>
</dbReference>
<dbReference type="OrthoDB" id="1737353at2759"/>
<evidence type="ECO:0000259" key="9">
    <source>
        <dbReference type="PROSITE" id="PS50217"/>
    </source>
</evidence>
<comment type="subcellular location">
    <subcellularLocation>
        <location evidence="1">Nucleus</location>
    </subcellularLocation>
</comment>
<dbReference type="AlphaFoldDB" id="A0A8B8J290"/>
<dbReference type="SMART" id="SM00338">
    <property type="entry name" value="BRLZ"/>
    <property type="match status" value="1"/>
</dbReference>
<feature type="compositionally biased region" description="Basic and acidic residues" evidence="8">
    <location>
        <begin position="119"/>
        <end position="132"/>
    </location>
</feature>
<dbReference type="GO" id="GO:0005634">
    <property type="term" value="C:nucleus"/>
    <property type="evidence" value="ECO:0007669"/>
    <property type="project" value="UniProtKB-SubCell"/>
</dbReference>
<evidence type="ECO:0000256" key="8">
    <source>
        <dbReference type="SAM" id="MobiDB-lite"/>
    </source>
</evidence>
<dbReference type="Pfam" id="PF00170">
    <property type="entry name" value="bZIP_1"/>
    <property type="match status" value="1"/>
</dbReference>
<keyword evidence="6" id="KW-0539">Nucleus</keyword>
<evidence type="ECO:0000313" key="11">
    <source>
        <dbReference type="RefSeq" id="XP_026658532.2"/>
    </source>
</evidence>
<name>A0A8B8J290_PHODC</name>
<gene>
    <name evidence="11" type="primary">LOC103702425</name>
</gene>
<feature type="coiled-coil region" evidence="7">
    <location>
        <begin position="168"/>
        <end position="195"/>
    </location>
</feature>
<dbReference type="RefSeq" id="XP_026658532.2">
    <property type="nucleotide sequence ID" value="XM_026802731.2"/>
</dbReference>
<feature type="domain" description="BZIP" evidence="9">
    <location>
        <begin position="147"/>
        <end position="191"/>
    </location>
</feature>
<keyword evidence="4" id="KW-0238">DNA-binding</keyword>
<keyword evidence="3" id="KW-0805">Transcription regulation</keyword>
<dbReference type="PANTHER" id="PTHR45693">
    <property type="entry name" value="TRANSCRIPTION FACTOR TGA9"/>
    <property type="match status" value="1"/>
</dbReference>
<reference evidence="10" key="1">
    <citation type="journal article" date="2019" name="Nat. Commun.">
        <title>Genome-wide association mapping of date palm fruit traits.</title>
        <authorList>
            <person name="Hazzouri K.M."/>
            <person name="Gros-Balthazard M."/>
            <person name="Flowers J.M."/>
            <person name="Copetti D."/>
            <person name="Lemansour A."/>
            <person name="Lebrun M."/>
            <person name="Masmoudi K."/>
            <person name="Ferrand S."/>
            <person name="Dhar M.I."/>
            <person name="Fresquez Z.A."/>
            <person name="Rosas U."/>
            <person name="Zhang J."/>
            <person name="Talag J."/>
            <person name="Lee S."/>
            <person name="Kudrna D."/>
            <person name="Powell R.F."/>
            <person name="Leitch I.J."/>
            <person name="Krueger R.R."/>
            <person name="Wing R.A."/>
            <person name="Amiri K.M.A."/>
            <person name="Purugganan M.D."/>
        </authorList>
    </citation>
    <scope>NUCLEOTIDE SEQUENCE [LARGE SCALE GENOMIC DNA]</scope>
    <source>
        <strain evidence="10">cv. Khalas</strain>
    </source>
</reference>
<dbReference type="Gene3D" id="1.20.5.170">
    <property type="match status" value="1"/>
</dbReference>
<sequence length="231" mass="24779">MGDRGSSKEGQPQEHQSSFGIIHSSSTSSTIRSRDVAPYDLGELDPALFLYLDGQDHSSVQEQRQTLNIFPSQPMHVVPTSKGGQMSLVCPTSSSSKRSSEQSMELPNPRGDLAALTEPQKDIKAVVKREGNGKGPSSEQEEPKTPDAKTLRRLAQNREAARKSRLRKKAYVQQLESSKMRLAQLEHELQRARAQGFLVGSGSLPAGSTGGGGLPDGSTGGLNAGITLNKT</sequence>
<feature type="region of interest" description="Disordered" evidence="8">
    <location>
        <begin position="1"/>
        <end position="34"/>
    </location>
</feature>
<feature type="compositionally biased region" description="Low complexity" evidence="8">
    <location>
        <begin position="93"/>
        <end position="103"/>
    </location>
</feature>
<dbReference type="SUPFAM" id="SSF57959">
    <property type="entry name" value="Leucine zipper domain"/>
    <property type="match status" value="1"/>
</dbReference>
<organism evidence="10 11">
    <name type="scientific">Phoenix dactylifera</name>
    <name type="common">Date palm</name>
    <dbReference type="NCBI Taxonomy" id="42345"/>
    <lineage>
        <taxon>Eukaryota</taxon>
        <taxon>Viridiplantae</taxon>
        <taxon>Streptophyta</taxon>
        <taxon>Embryophyta</taxon>
        <taxon>Tracheophyta</taxon>
        <taxon>Spermatophyta</taxon>
        <taxon>Magnoliopsida</taxon>
        <taxon>Liliopsida</taxon>
        <taxon>Arecaceae</taxon>
        <taxon>Coryphoideae</taxon>
        <taxon>Phoeniceae</taxon>
        <taxon>Phoenix</taxon>
    </lineage>
</organism>
<accession>A0A8B8J290</accession>
<dbReference type="Proteomes" id="UP000228380">
    <property type="component" value="Chromosome 7"/>
</dbReference>
<dbReference type="PROSITE" id="PS00036">
    <property type="entry name" value="BZIP_BASIC"/>
    <property type="match status" value="1"/>
</dbReference>
<keyword evidence="7" id="KW-0175">Coiled coil</keyword>
<feature type="compositionally biased region" description="Low complexity" evidence="8">
    <location>
        <begin position="17"/>
        <end position="31"/>
    </location>
</feature>